<dbReference type="PANTHER" id="PTHR46193:SF10">
    <property type="entry name" value="6-PHOSPHOGLUCONATE PHOSPHATASE"/>
    <property type="match status" value="1"/>
</dbReference>
<dbReference type="InterPro" id="IPR023198">
    <property type="entry name" value="PGP-like_dom2"/>
</dbReference>
<proteinExistence type="inferred from homology"/>
<organism evidence="5 6">
    <name type="scientific">Deinococcus navajonensis</name>
    <dbReference type="NCBI Taxonomy" id="309884"/>
    <lineage>
        <taxon>Bacteria</taxon>
        <taxon>Thermotogati</taxon>
        <taxon>Deinococcota</taxon>
        <taxon>Deinococci</taxon>
        <taxon>Deinococcales</taxon>
        <taxon>Deinococcaceae</taxon>
        <taxon>Deinococcus</taxon>
    </lineage>
</organism>
<accession>A0ABV8XNJ7</accession>
<keyword evidence="5" id="KW-0378">Hydrolase</keyword>
<dbReference type="InterPro" id="IPR006439">
    <property type="entry name" value="HAD-SF_hydro_IA"/>
</dbReference>
<evidence type="ECO:0000256" key="1">
    <source>
        <dbReference type="ARBA" id="ARBA00001946"/>
    </source>
</evidence>
<evidence type="ECO:0000256" key="3">
    <source>
        <dbReference type="ARBA" id="ARBA00022723"/>
    </source>
</evidence>
<dbReference type="Gene3D" id="3.40.50.1000">
    <property type="entry name" value="HAD superfamily/HAD-like"/>
    <property type="match status" value="1"/>
</dbReference>
<comment type="caution">
    <text evidence="5">The sequence shown here is derived from an EMBL/GenBank/DDBJ whole genome shotgun (WGS) entry which is preliminary data.</text>
</comment>
<evidence type="ECO:0000256" key="2">
    <source>
        <dbReference type="ARBA" id="ARBA00006171"/>
    </source>
</evidence>
<reference evidence="6" key="1">
    <citation type="journal article" date="2019" name="Int. J. Syst. Evol. Microbiol.">
        <title>The Global Catalogue of Microorganisms (GCM) 10K type strain sequencing project: providing services to taxonomists for standard genome sequencing and annotation.</title>
        <authorList>
            <consortium name="The Broad Institute Genomics Platform"/>
            <consortium name="The Broad Institute Genome Sequencing Center for Infectious Disease"/>
            <person name="Wu L."/>
            <person name="Ma J."/>
        </authorList>
    </citation>
    <scope>NUCLEOTIDE SEQUENCE [LARGE SCALE GENOMIC DNA]</scope>
    <source>
        <strain evidence="6">CCUG 56029</strain>
    </source>
</reference>
<dbReference type="Proteomes" id="UP001595998">
    <property type="component" value="Unassembled WGS sequence"/>
</dbReference>
<dbReference type="Gene3D" id="1.10.150.240">
    <property type="entry name" value="Putative phosphatase, domain 2"/>
    <property type="match status" value="1"/>
</dbReference>
<dbReference type="SFLD" id="SFLDG01135">
    <property type="entry name" value="C1.5.6:_HAD__Beta-PGM__Phospha"/>
    <property type="match status" value="1"/>
</dbReference>
<dbReference type="RefSeq" id="WP_380037738.1">
    <property type="nucleotide sequence ID" value="NZ_JBHSEH010000005.1"/>
</dbReference>
<dbReference type="SFLD" id="SFLDS00003">
    <property type="entry name" value="Haloacid_Dehalogenase"/>
    <property type="match status" value="1"/>
</dbReference>
<comment type="similarity">
    <text evidence="2">Belongs to the HAD-like hydrolase superfamily. CbbY/CbbZ/Gph/YieH family.</text>
</comment>
<dbReference type="EMBL" id="JBHSEH010000005">
    <property type="protein sequence ID" value="MFC4425900.1"/>
    <property type="molecule type" value="Genomic_DNA"/>
</dbReference>
<keyword evidence="6" id="KW-1185">Reference proteome</keyword>
<dbReference type="Pfam" id="PF00702">
    <property type="entry name" value="Hydrolase"/>
    <property type="match status" value="1"/>
</dbReference>
<dbReference type="InterPro" id="IPR036412">
    <property type="entry name" value="HAD-like_sf"/>
</dbReference>
<evidence type="ECO:0000256" key="4">
    <source>
        <dbReference type="ARBA" id="ARBA00022842"/>
    </source>
</evidence>
<keyword evidence="4" id="KW-0460">Magnesium</keyword>
<dbReference type="GO" id="GO:0016787">
    <property type="term" value="F:hydrolase activity"/>
    <property type="evidence" value="ECO:0007669"/>
    <property type="project" value="UniProtKB-KW"/>
</dbReference>
<evidence type="ECO:0000313" key="5">
    <source>
        <dbReference type="EMBL" id="MFC4425900.1"/>
    </source>
</evidence>
<dbReference type="SFLD" id="SFLDG01129">
    <property type="entry name" value="C1.5:_HAD__Beta-PGM__Phosphata"/>
    <property type="match status" value="1"/>
</dbReference>
<protein>
    <submittedName>
        <fullName evidence="5">HAD family hydrolase</fullName>
    </submittedName>
</protein>
<dbReference type="PRINTS" id="PR00413">
    <property type="entry name" value="HADHALOGNASE"/>
</dbReference>
<sequence>MIRPDFAAVLFDLDGVLVDTETIIGELWAEIFAEQKLHLSAAEITRLTSGQRFEGVLRALETGRGWKAPEDFLPMLDRRFNGAFGHVPQIEGAAKTLQALKAAGIPFAVASNSEKGRLHMKLVGAGLAELVEPHAYDPSCVGGRGKPAPDLYEFAARQLGTLPARCLVIEDSVPGARAGVAAGATVWGLLAGGHALPGDEAALLELGAARVLPSHEGLLAALNLQPADSTST</sequence>
<evidence type="ECO:0000313" key="6">
    <source>
        <dbReference type="Proteomes" id="UP001595998"/>
    </source>
</evidence>
<dbReference type="PANTHER" id="PTHR46193">
    <property type="entry name" value="6-PHOSPHOGLUCONATE PHOSPHATASE"/>
    <property type="match status" value="1"/>
</dbReference>
<comment type="cofactor">
    <cofactor evidence="1">
        <name>Mg(2+)</name>
        <dbReference type="ChEBI" id="CHEBI:18420"/>
    </cofactor>
</comment>
<name>A0ABV8XNJ7_9DEIO</name>
<dbReference type="InterPro" id="IPR023214">
    <property type="entry name" value="HAD_sf"/>
</dbReference>
<dbReference type="NCBIfam" id="TIGR01509">
    <property type="entry name" value="HAD-SF-IA-v3"/>
    <property type="match status" value="1"/>
</dbReference>
<dbReference type="InterPro" id="IPR051600">
    <property type="entry name" value="Beta-PGM-like"/>
</dbReference>
<keyword evidence="3" id="KW-0479">Metal-binding</keyword>
<gene>
    <name evidence="5" type="ORF">ACFOZ9_06710</name>
</gene>
<dbReference type="SUPFAM" id="SSF56784">
    <property type="entry name" value="HAD-like"/>
    <property type="match status" value="1"/>
</dbReference>